<dbReference type="GO" id="GO:0016301">
    <property type="term" value="F:kinase activity"/>
    <property type="evidence" value="ECO:0007669"/>
    <property type="project" value="UniProtKB-KW"/>
</dbReference>
<dbReference type="SMART" id="SM00387">
    <property type="entry name" value="HATPase_c"/>
    <property type="match status" value="1"/>
</dbReference>
<evidence type="ECO:0000313" key="8">
    <source>
        <dbReference type="Proteomes" id="UP001430796"/>
    </source>
</evidence>
<evidence type="ECO:0000313" key="7">
    <source>
        <dbReference type="EMBL" id="MCF7221463.1"/>
    </source>
</evidence>
<dbReference type="Gene3D" id="1.20.5.1930">
    <property type="match status" value="1"/>
</dbReference>
<gene>
    <name evidence="7" type="ORF">L3V18_06605</name>
</gene>
<evidence type="ECO:0000259" key="6">
    <source>
        <dbReference type="SMART" id="SM00387"/>
    </source>
</evidence>
<keyword evidence="8" id="KW-1185">Reference proteome</keyword>
<comment type="caution">
    <text evidence="7">The sequence shown here is derived from an EMBL/GenBank/DDBJ whole genome shotgun (WGS) entry which is preliminary data.</text>
</comment>
<evidence type="ECO:0000256" key="1">
    <source>
        <dbReference type="ARBA" id="ARBA00022679"/>
    </source>
</evidence>
<sequence length="408" mass="44745">MASRSVLAWLKPEPGSEVDGALREGKSPWADAVHLLWTVWVFITPAFTPAGYDLRWLLLTLVSYPLFLWLYAKTLLVAPRRVARYAYGMVALCLALLPLWYPSGLSYFAFGCVMLRIGLGASVWGYLLRLMVLNVLAIGWAFHLGYPWMAVAWLPVVSFVIGLVTHFEAISKRSNTALRMSHDEVRRLAALAERERIGRDLHDLLGHTLSLVALKSDLAGRLLEHDPRAARHEIGEVSRVARDALSQVRRAVTGIRAAGIAAELASARLLLESDGIAFEYDADLPPLPPEHETALALALREAVTNLQRHARARQAWVELHEVDGDIVLRVEDDGRGGDIVPGNGLGGMRERVEGLGGRLRIESRRGHGTRVEASLPLPTMEWTIDAAPPESAKSDGAALDDATTAPGH</sequence>
<feature type="transmembrane region" description="Helical" evidence="5">
    <location>
        <begin position="29"/>
        <end position="48"/>
    </location>
</feature>
<dbReference type="PANTHER" id="PTHR24421:SF63">
    <property type="entry name" value="SENSOR HISTIDINE KINASE DESK"/>
    <property type="match status" value="1"/>
</dbReference>
<keyword evidence="5" id="KW-0472">Membrane</keyword>
<name>A0ABS9HT36_9GAMM</name>
<accession>A0ABS9HT36</accession>
<evidence type="ECO:0000256" key="5">
    <source>
        <dbReference type="SAM" id="Phobius"/>
    </source>
</evidence>
<reference evidence="7" key="2">
    <citation type="submission" date="2022-01" db="EMBL/GenBank/DDBJ databases">
        <authorList>
            <person name="Zhou L.Y."/>
        </authorList>
    </citation>
    <scope>NUCLEOTIDE SEQUENCE</scope>
    <source>
        <strain evidence="7">TLK-CK17</strain>
    </source>
</reference>
<proteinExistence type="predicted"/>
<keyword evidence="2 7" id="KW-0418">Kinase</keyword>
<dbReference type="InterPro" id="IPR036890">
    <property type="entry name" value="HATPase_C_sf"/>
</dbReference>
<dbReference type="Gene3D" id="3.30.565.10">
    <property type="entry name" value="Histidine kinase-like ATPase, C-terminal domain"/>
    <property type="match status" value="1"/>
</dbReference>
<evidence type="ECO:0000256" key="2">
    <source>
        <dbReference type="ARBA" id="ARBA00022777"/>
    </source>
</evidence>
<dbReference type="RefSeq" id="WP_237053894.1">
    <property type="nucleotide sequence ID" value="NZ_JAKJPO010000003.1"/>
</dbReference>
<dbReference type="Proteomes" id="UP001430796">
    <property type="component" value="Unassembled WGS sequence"/>
</dbReference>
<dbReference type="InterPro" id="IPR003594">
    <property type="entry name" value="HATPase_dom"/>
</dbReference>
<keyword evidence="1" id="KW-0808">Transferase</keyword>
<keyword evidence="5" id="KW-1133">Transmembrane helix</keyword>
<evidence type="ECO:0000256" key="4">
    <source>
        <dbReference type="SAM" id="MobiDB-lite"/>
    </source>
</evidence>
<dbReference type="SUPFAM" id="SSF55874">
    <property type="entry name" value="ATPase domain of HSP90 chaperone/DNA topoisomerase II/histidine kinase"/>
    <property type="match status" value="1"/>
</dbReference>
<feature type="transmembrane region" description="Helical" evidence="5">
    <location>
        <begin position="54"/>
        <end position="72"/>
    </location>
</feature>
<keyword evidence="3" id="KW-0902">Two-component regulatory system</keyword>
<dbReference type="PANTHER" id="PTHR24421">
    <property type="entry name" value="NITRATE/NITRITE SENSOR PROTEIN NARX-RELATED"/>
    <property type="match status" value="1"/>
</dbReference>
<dbReference type="Pfam" id="PF02518">
    <property type="entry name" value="HATPase_c"/>
    <property type="match status" value="1"/>
</dbReference>
<feature type="transmembrane region" description="Helical" evidence="5">
    <location>
        <begin position="140"/>
        <end position="164"/>
    </location>
</feature>
<protein>
    <submittedName>
        <fullName evidence="7">Sensor histidine kinase</fullName>
    </submittedName>
</protein>
<dbReference type="Pfam" id="PF07730">
    <property type="entry name" value="HisKA_3"/>
    <property type="match status" value="1"/>
</dbReference>
<dbReference type="InterPro" id="IPR011712">
    <property type="entry name" value="Sig_transdc_His_kin_sub3_dim/P"/>
</dbReference>
<dbReference type="InterPro" id="IPR050482">
    <property type="entry name" value="Sensor_HK_TwoCompSys"/>
</dbReference>
<dbReference type="EMBL" id="JAKJPO010000003">
    <property type="protein sequence ID" value="MCF7221463.1"/>
    <property type="molecule type" value="Genomic_DNA"/>
</dbReference>
<keyword evidence="5" id="KW-0812">Transmembrane</keyword>
<dbReference type="CDD" id="cd16917">
    <property type="entry name" value="HATPase_UhpB-NarQ-NarX-like"/>
    <property type="match status" value="1"/>
</dbReference>
<feature type="transmembrane region" description="Helical" evidence="5">
    <location>
        <begin position="84"/>
        <end position="101"/>
    </location>
</feature>
<feature type="domain" description="Histidine kinase/HSP90-like ATPase" evidence="6">
    <location>
        <begin position="290"/>
        <end position="379"/>
    </location>
</feature>
<evidence type="ECO:0000256" key="3">
    <source>
        <dbReference type="ARBA" id="ARBA00023012"/>
    </source>
</evidence>
<feature type="transmembrane region" description="Helical" evidence="5">
    <location>
        <begin position="107"/>
        <end position="128"/>
    </location>
</feature>
<organism evidence="7 8">
    <name type="scientific">Marilutibacter chinensis</name>
    <dbReference type="NCBI Taxonomy" id="2912247"/>
    <lineage>
        <taxon>Bacteria</taxon>
        <taxon>Pseudomonadati</taxon>
        <taxon>Pseudomonadota</taxon>
        <taxon>Gammaproteobacteria</taxon>
        <taxon>Lysobacterales</taxon>
        <taxon>Lysobacteraceae</taxon>
        <taxon>Marilutibacter</taxon>
    </lineage>
</organism>
<reference evidence="7" key="1">
    <citation type="submission" date="2022-01" db="EMBL/GenBank/DDBJ databases">
        <title>Lysobacter chinensis sp. nov., a bacterium isolated from cow dung compost.</title>
        <authorList>
            <person name="Liu Y."/>
        </authorList>
    </citation>
    <scope>NUCLEOTIDE SEQUENCE</scope>
    <source>
        <strain evidence="7">TLK-CK17</strain>
    </source>
</reference>
<feature type="region of interest" description="Disordered" evidence="4">
    <location>
        <begin position="387"/>
        <end position="408"/>
    </location>
</feature>